<evidence type="ECO:0000256" key="5">
    <source>
        <dbReference type="ARBA" id="ARBA00022989"/>
    </source>
</evidence>
<comment type="similarity">
    <text evidence="2">Belongs to the EccD/Snm4 family.</text>
</comment>
<keyword evidence="4 7" id="KW-0812">Transmembrane</keyword>
<keyword evidence="5 7" id="KW-1133">Transmembrane helix</keyword>
<gene>
    <name evidence="9" type="ORF">BN2156_02884</name>
</gene>
<evidence type="ECO:0000313" key="9">
    <source>
        <dbReference type="EMBL" id="CRZ16020.1"/>
    </source>
</evidence>
<comment type="subcellular location">
    <subcellularLocation>
        <location evidence="1">Cell membrane</location>
        <topology evidence="1">Multi-pass membrane protein</topology>
    </subcellularLocation>
</comment>
<accession>A0A0H5RP98</accession>
<reference evidence="10" key="1">
    <citation type="submission" date="2015-07" db="EMBL/GenBank/DDBJ databases">
        <authorList>
            <person name="Urmite Genomes"/>
        </authorList>
    </citation>
    <scope>NUCLEOTIDE SEQUENCE [LARGE SCALE GENOMIC DNA]</scope>
    <source>
        <strain evidence="10">type strain: ATCC 49404</strain>
    </source>
</reference>
<dbReference type="InterPro" id="IPR024962">
    <property type="entry name" value="YukD-like"/>
</dbReference>
<dbReference type="Pfam" id="PF08817">
    <property type="entry name" value="YukD"/>
    <property type="match status" value="1"/>
</dbReference>
<feature type="transmembrane region" description="Helical" evidence="7">
    <location>
        <begin position="139"/>
        <end position="158"/>
    </location>
</feature>
<feature type="transmembrane region" description="Helical" evidence="7">
    <location>
        <begin position="222"/>
        <end position="243"/>
    </location>
</feature>
<evidence type="ECO:0000313" key="10">
    <source>
        <dbReference type="Proteomes" id="UP000199147"/>
    </source>
</evidence>
<feature type="transmembrane region" description="Helical" evidence="7">
    <location>
        <begin position="419"/>
        <end position="441"/>
    </location>
</feature>
<feature type="transmembrane region" description="Helical" evidence="7">
    <location>
        <begin position="112"/>
        <end position="133"/>
    </location>
</feature>
<evidence type="ECO:0000256" key="1">
    <source>
        <dbReference type="ARBA" id="ARBA00004651"/>
    </source>
</evidence>
<feature type="transmembrane region" description="Helical" evidence="7">
    <location>
        <begin position="333"/>
        <end position="350"/>
    </location>
</feature>
<feature type="transmembrane region" description="Helical" evidence="7">
    <location>
        <begin position="362"/>
        <end position="383"/>
    </location>
</feature>
<dbReference type="AlphaFoldDB" id="A0A0H5RP98"/>
<keyword evidence="10" id="KW-1185">Reference proteome</keyword>
<feature type="transmembrane region" description="Helical" evidence="7">
    <location>
        <begin position="307"/>
        <end position="327"/>
    </location>
</feature>
<evidence type="ECO:0000256" key="7">
    <source>
        <dbReference type="SAM" id="Phobius"/>
    </source>
</evidence>
<dbReference type="STRING" id="146018.BN2156_02884"/>
<dbReference type="Pfam" id="PF19053">
    <property type="entry name" value="EccD"/>
    <property type="match status" value="1"/>
</dbReference>
<evidence type="ECO:0000256" key="3">
    <source>
        <dbReference type="ARBA" id="ARBA00022475"/>
    </source>
</evidence>
<feature type="transmembrane region" description="Helical" evidence="7">
    <location>
        <begin position="249"/>
        <end position="265"/>
    </location>
</feature>
<feature type="domain" description="EccD-like transmembrane" evidence="8">
    <location>
        <begin position="117"/>
        <end position="444"/>
    </location>
</feature>
<dbReference type="InterPro" id="IPR006707">
    <property type="entry name" value="T7SS_EccD"/>
</dbReference>
<sequence length="447" mass="45521" precursor="true">MPDSLRHVSIHFGTPHEPGRGVTVDLSLPTAVTVGELLPWIVDALGVADGTPRRWQLAQLGGRRLDESVTLVQNDIRDGDLLVLDSSCEQPTPQRPLITALTVDSSDDGFPAGLRVAACLWASALSLVALMWAGLGRVGLDRVAATAALAVAVTGIAVTAPRLGLRPITVATLNVVAVAYVAVAGFLVVPAGPAPANFFLAATAAGSLGAVLLRLSRDGSQLLLAIVTVAGLLAVATGVAVLWPLATPALGAVASALGVGLLPLTPRLSIALAGLTPPIPAYPDAEETLEDNGFDVEGRALAGHRNLVSLIAGCSATAALGTAVLALTALQQVTVIEVAFAAAVGVALLLRSRSYGSVYCRTVPAICGFLSLTAAFVLVVAWLPAHGSWTGILAVGAGIAVVWPVTIQSPVAARLADALEYAALTAVVPLACWLAGAFDLIRDLGLR</sequence>
<feature type="transmembrane region" description="Helical" evidence="7">
    <location>
        <begin position="389"/>
        <end position="407"/>
    </location>
</feature>
<evidence type="ECO:0000256" key="2">
    <source>
        <dbReference type="ARBA" id="ARBA00006162"/>
    </source>
</evidence>
<dbReference type="OrthoDB" id="4156660at2"/>
<dbReference type="EMBL" id="CWKH01000001">
    <property type="protein sequence ID" value="CRZ16020.1"/>
    <property type="molecule type" value="Genomic_DNA"/>
</dbReference>
<dbReference type="NCBIfam" id="TIGR03920">
    <property type="entry name" value="T7SS_EccD"/>
    <property type="match status" value="1"/>
</dbReference>
<feature type="transmembrane region" description="Helical" evidence="7">
    <location>
        <begin position="198"/>
        <end position="215"/>
    </location>
</feature>
<keyword evidence="3" id="KW-1003">Cell membrane</keyword>
<feature type="transmembrane region" description="Helical" evidence="7">
    <location>
        <begin position="170"/>
        <end position="192"/>
    </location>
</feature>
<dbReference type="InterPro" id="IPR044049">
    <property type="entry name" value="EccD_transm"/>
</dbReference>
<protein>
    <submittedName>
        <fullName evidence="9">Putative integral membrane protein</fullName>
    </submittedName>
</protein>
<dbReference type="RefSeq" id="WP_090514887.1">
    <property type="nucleotide sequence ID" value="NZ_CWKH01000001.1"/>
</dbReference>
<evidence type="ECO:0000256" key="6">
    <source>
        <dbReference type="ARBA" id="ARBA00023136"/>
    </source>
</evidence>
<dbReference type="GO" id="GO:0005886">
    <property type="term" value="C:plasma membrane"/>
    <property type="evidence" value="ECO:0007669"/>
    <property type="project" value="UniProtKB-SubCell"/>
</dbReference>
<dbReference type="Proteomes" id="UP000199147">
    <property type="component" value="Unassembled WGS sequence"/>
</dbReference>
<name>A0A0H5RP98_9MYCO</name>
<evidence type="ECO:0000256" key="4">
    <source>
        <dbReference type="ARBA" id="ARBA00022692"/>
    </source>
</evidence>
<dbReference type="Gene3D" id="3.10.20.90">
    <property type="entry name" value="Phosphatidylinositol 3-kinase Catalytic Subunit, Chain A, domain 1"/>
    <property type="match status" value="1"/>
</dbReference>
<evidence type="ECO:0000259" key="8">
    <source>
        <dbReference type="Pfam" id="PF19053"/>
    </source>
</evidence>
<proteinExistence type="inferred from homology"/>
<organism evidence="9 10">
    <name type="scientific">Mycolicibacterium neworleansense</name>
    <dbReference type="NCBI Taxonomy" id="146018"/>
    <lineage>
        <taxon>Bacteria</taxon>
        <taxon>Bacillati</taxon>
        <taxon>Actinomycetota</taxon>
        <taxon>Actinomycetes</taxon>
        <taxon>Mycobacteriales</taxon>
        <taxon>Mycobacteriaceae</taxon>
        <taxon>Mycolicibacterium</taxon>
    </lineage>
</organism>
<keyword evidence="6 7" id="KW-0472">Membrane</keyword>